<evidence type="ECO:0000313" key="2">
    <source>
        <dbReference type="Proteomes" id="UP000808349"/>
    </source>
</evidence>
<gene>
    <name evidence="1" type="ORF">IPO85_04905</name>
</gene>
<proteinExistence type="predicted"/>
<comment type="caution">
    <text evidence="1">The sequence shown here is derived from an EMBL/GenBank/DDBJ whole genome shotgun (WGS) entry which is preliminary data.</text>
</comment>
<accession>A0A9D7XGH5</accession>
<reference evidence="1 2" key="1">
    <citation type="submission" date="2020-10" db="EMBL/GenBank/DDBJ databases">
        <title>Connecting structure to function with the recovery of over 1000 high-quality activated sludge metagenome-assembled genomes encoding full-length rRNA genes using long-read sequencing.</title>
        <authorList>
            <person name="Singleton C.M."/>
            <person name="Petriglieri F."/>
            <person name="Kristensen J.M."/>
            <person name="Kirkegaard R.H."/>
            <person name="Michaelsen T.Y."/>
            <person name="Andersen M.H."/>
            <person name="Karst S.M."/>
            <person name="Dueholm M.S."/>
            <person name="Nielsen P.H."/>
            <person name="Albertsen M."/>
        </authorList>
    </citation>
    <scope>NUCLEOTIDE SEQUENCE [LARGE SCALE GENOMIC DNA]</scope>
    <source>
        <strain evidence="1">Ribe_18-Q3-R11-54_BAT3C.373</strain>
    </source>
</reference>
<protein>
    <submittedName>
        <fullName evidence="1">Uncharacterized protein</fullName>
    </submittedName>
</protein>
<sequence>MKIILTIIVALTIFNSSIEAKIRHYNLLELIENSKFILLVELLETTEYYTIESENKLYSTTKFPRFAKYKVLNILKGNFGSNTFILDYKVTNEKYEPFICRPIATPKDCEIVVLFLEEENLIFAGFQGRQLLEKGQPESYTNCLKKIIAINELKSQDEKDVSILALYNTKNKVQKLMLKMQL</sequence>
<dbReference type="AlphaFoldDB" id="A0A9D7XGH5"/>
<evidence type="ECO:0000313" key="1">
    <source>
        <dbReference type="EMBL" id="MBK9716847.1"/>
    </source>
</evidence>
<organism evidence="1 2">
    <name type="scientific">Candidatus Defluviibacterium haderslevense</name>
    <dbReference type="NCBI Taxonomy" id="2981993"/>
    <lineage>
        <taxon>Bacteria</taxon>
        <taxon>Pseudomonadati</taxon>
        <taxon>Bacteroidota</taxon>
        <taxon>Saprospiria</taxon>
        <taxon>Saprospirales</taxon>
        <taxon>Saprospiraceae</taxon>
        <taxon>Candidatus Defluviibacterium</taxon>
    </lineage>
</organism>
<dbReference type="Proteomes" id="UP000808349">
    <property type="component" value="Unassembled WGS sequence"/>
</dbReference>
<dbReference type="EMBL" id="JADKFW010000004">
    <property type="protein sequence ID" value="MBK9716847.1"/>
    <property type="molecule type" value="Genomic_DNA"/>
</dbReference>
<name>A0A9D7XGH5_9BACT</name>